<keyword evidence="10" id="KW-0833">Ubl conjugation pathway</keyword>
<keyword evidence="7" id="KW-0479">Metal-binding</keyword>
<keyword evidence="6" id="KW-0808">Transferase</keyword>
<keyword evidence="11" id="KW-0862">Zinc</keyword>
<dbReference type="InterPro" id="IPR016135">
    <property type="entry name" value="UBQ-conjugating_enzyme/RWD"/>
</dbReference>
<dbReference type="GO" id="GO:0008270">
    <property type="term" value="F:zinc ion binding"/>
    <property type="evidence" value="ECO:0007669"/>
    <property type="project" value="UniProtKB-KW"/>
</dbReference>
<protein>
    <recommendedName>
        <fullName evidence="5">RBR-type E3 ubiquitin transferase</fullName>
        <ecNumber evidence="5">2.3.2.31</ecNumber>
    </recommendedName>
</protein>
<dbReference type="Pfam" id="PF01485">
    <property type="entry name" value="IBR"/>
    <property type="match status" value="1"/>
</dbReference>
<dbReference type="Gene3D" id="1.20.120.1750">
    <property type="match status" value="1"/>
</dbReference>
<dbReference type="CDD" id="cd23134">
    <property type="entry name" value="RING-HC_ITT1-like"/>
    <property type="match status" value="1"/>
</dbReference>
<dbReference type="InterPro" id="IPR006575">
    <property type="entry name" value="RWD_dom"/>
</dbReference>
<feature type="domain" description="RWD" evidence="15">
    <location>
        <begin position="167"/>
        <end position="303"/>
    </location>
</feature>
<evidence type="ECO:0000256" key="6">
    <source>
        <dbReference type="ARBA" id="ARBA00022679"/>
    </source>
</evidence>
<dbReference type="Gene3D" id="3.10.110.10">
    <property type="entry name" value="Ubiquitin Conjugating Enzyme"/>
    <property type="match status" value="1"/>
</dbReference>
<evidence type="ECO:0000256" key="3">
    <source>
        <dbReference type="ARBA" id="ARBA00003976"/>
    </source>
</evidence>
<dbReference type="CDD" id="cd20341">
    <property type="entry name" value="BRcat_RBR_RNF14"/>
    <property type="match status" value="1"/>
</dbReference>
<evidence type="ECO:0000256" key="7">
    <source>
        <dbReference type="ARBA" id="ARBA00022723"/>
    </source>
</evidence>
<evidence type="ECO:0000313" key="18">
    <source>
        <dbReference type="Proteomes" id="UP000825729"/>
    </source>
</evidence>
<gene>
    <name evidence="17" type="ORF">H6P81_007297</name>
</gene>
<dbReference type="SMART" id="SM00184">
    <property type="entry name" value="RING"/>
    <property type="match status" value="3"/>
</dbReference>
<dbReference type="PROSITE" id="PS50089">
    <property type="entry name" value="ZF_RING_2"/>
    <property type="match status" value="1"/>
</dbReference>
<keyword evidence="9 12" id="KW-0863">Zinc-finger</keyword>
<feature type="domain" description="RING-type" evidence="16">
    <location>
        <begin position="354"/>
        <end position="580"/>
    </location>
</feature>
<accession>A0AAV7F035</accession>
<dbReference type="CDD" id="cd23820">
    <property type="entry name" value="RWD_RNF14"/>
    <property type="match status" value="1"/>
</dbReference>
<keyword evidence="18" id="KW-1185">Reference proteome</keyword>
<dbReference type="InterPro" id="IPR017907">
    <property type="entry name" value="Znf_RING_CS"/>
</dbReference>
<dbReference type="FunFam" id="3.30.40.10:FF:000358">
    <property type="entry name" value="RBR-type E3 ubiquitin transferase"/>
    <property type="match status" value="1"/>
</dbReference>
<sequence>MGRGRKFNQETSPELEESWTVKPLEAEQGGVEPQLDNFPASGSASPPRQSSRHVPISEFIARTPKAALNRRESGGKSVTRSFQVENTGEGRNSVVGLPSEDSENEEDAIGGRGNSDEEELPADPDSEMDESRLTVDVFGRLRELKLGVEEPCLTEDELKTNDQLQEDELLALEAIYGDNVVIHNPSEGLRCFQVFIPIELPEEYTVSAKLCSSGAKDNESPNDLHEFLYTFKVQHLPPIILTCLLPPSYPSHSPPLFMIYFQWLDSLRISNLCHMLDSLWTEYSGQEVLYMWVQWLQSSSLSHLGFDKGIILASCDMQDNHDKRAVYGNFALDVNISLLMSYNDMKCRENFLNNLQECCICFTEFTGTKFVTLPCRHYFCQKCMETYLNMHVKEGSVNRLLCPDSTCKSLIPPVLLKRLLGEEAFDRWESLVLEKTLASMTDVVYCPRCETPCLEDEDNHAQCAKCFFSFCSLCRERRHVGVVCMPPELKLRILQERQSSSQLKEDQRQKELEIINEILSVKEILRDAKQCPSCKMAISRTEGCNKMSCQNCEQYFCYQCNKAIEGYEHFSEGGCVLFTREEIEAWDYEMNGRQVAAQIQVALFPDRGIPCPNCSQVNAKVGNNNHMFCWACQQHYCALCRKIVLYTTHHKYNYMRCRSISSIPGGGLLHKLFFTGYSICNMDNDTCFRFTLN</sequence>
<evidence type="ECO:0000313" key="17">
    <source>
        <dbReference type="EMBL" id="KAG9454393.1"/>
    </source>
</evidence>
<proteinExistence type="inferred from homology"/>
<evidence type="ECO:0000256" key="5">
    <source>
        <dbReference type="ARBA" id="ARBA00012251"/>
    </source>
</evidence>
<dbReference type="SUPFAM" id="SSF54495">
    <property type="entry name" value="UBC-like"/>
    <property type="match status" value="1"/>
</dbReference>
<evidence type="ECO:0000256" key="12">
    <source>
        <dbReference type="PROSITE-ProRule" id="PRU00175"/>
    </source>
</evidence>
<comment type="function">
    <text evidence="3">Might act as an E3 ubiquitin-protein ligase, or as part of E3 complex, which accepts ubiquitin from specific E2 ubiquitin-conjugating enzymes and then transfers it to substrates.</text>
</comment>
<dbReference type="Pfam" id="PF00097">
    <property type="entry name" value="zf-C3HC4"/>
    <property type="match status" value="1"/>
</dbReference>
<feature type="compositionally biased region" description="Acidic residues" evidence="13">
    <location>
        <begin position="116"/>
        <end position="128"/>
    </location>
</feature>
<evidence type="ECO:0000256" key="10">
    <source>
        <dbReference type="ARBA" id="ARBA00022786"/>
    </source>
</evidence>
<dbReference type="Pfam" id="PF22191">
    <property type="entry name" value="IBR_1"/>
    <property type="match status" value="1"/>
</dbReference>
<name>A0AAV7F035_ARIFI</name>
<dbReference type="InterPro" id="IPR018957">
    <property type="entry name" value="Znf_C3HC4_RING-type"/>
</dbReference>
<evidence type="ECO:0000256" key="8">
    <source>
        <dbReference type="ARBA" id="ARBA00022737"/>
    </source>
</evidence>
<feature type="domain" description="RING-type" evidence="14">
    <location>
        <begin position="358"/>
        <end position="403"/>
    </location>
</feature>
<dbReference type="Gene3D" id="3.30.40.10">
    <property type="entry name" value="Zinc/RING finger domain, C3HC4 (zinc finger)"/>
    <property type="match status" value="1"/>
</dbReference>
<feature type="compositionally biased region" description="Polar residues" evidence="13">
    <location>
        <begin position="40"/>
        <end position="49"/>
    </location>
</feature>
<feature type="compositionally biased region" description="Polar residues" evidence="13">
    <location>
        <begin position="76"/>
        <end position="90"/>
    </location>
</feature>
<dbReference type="PROSITE" id="PS00518">
    <property type="entry name" value="ZF_RING_1"/>
    <property type="match status" value="1"/>
</dbReference>
<evidence type="ECO:0000259" key="14">
    <source>
        <dbReference type="PROSITE" id="PS50089"/>
    </source>
</evidence>
<feature type="region of interest" description="Disordered" evidence="13">
    <location>
        <begin position="1"/>
        <end position="131"/>
    </location>
</feature>
<organism evidence="17 18">
    <name type="scientific">Aristolochia fimbriata</name>
    <name type="common">White veined hardy Dutchman's pipe vine</name>
    <dbReference type="NCBI Taxonomy" id="158543"/>
    <lineage>
        <taxon>Eukaryota</taxon>
        <taxon>Viridiplantae</taxon>
        <taxon>Streptophyta</taxon>
        <taxon>Embryophyta</taxon>
        <taxon>Tracheophyta</taxon>
        <taxon>Spermatophyta</taxon>
        <taxon>Magnoliopsida</taxon>
        <taxon>Magnoliidae</taxon>
        <taxon>Piperales</taxon>
        <taxon>Aristolochiaceae</taxon>
        <taxon>Aristolochia</taxon>
    </lineage>
</organism>
<keyword evidence="8" id="KW-0677">Repeat</keyword>
<evidence type="ECO:0000259" key="16">
    <source>
        <dbReference type="PROSITE" id="PS51873"/>
    </source>
</evidence>
<dbReference type="EMBL" id="JAINDJ010000003">
    <property type="protein sequence ID" value="KAG9454393.1"/>
    <property type="molecule type" value="Genomic_DNA"/>
</dbReference>
<dbReference type="SUPFAM" id="SSF57850">
    <property type="entry name" value="RING/U-box"/>
    <property type="match status" value="4"/>
</dbReference>
<dbReference type="EC" id="2.3.2.31" evidence="5"/>
<dbReference type="PROSITE" id="PS50908">
    <property type="entry name" value="RWD"/>
    <property type="match status" value="1"/>
</dbReference>
<dbReference type="InterPro" id="IPR001841">
    <property type="entry name" value="Znf_RING"/>
</dbReference>
<dbReference type="GO" id="GO:0061630">
    <property type="term" value="F:ubiquitin protein ligase activity"/>
    <property type="evidence" value="ECO:0007669"/>
    <property type="project" value="UniProtKB-EC"/>
</dbReference>
<evidence type="ECO:0000256" key="13">
    <source>
        <dbReference type="SAM" id="MobiDB-lite"/>
    </source>
</evidence>
<dbReference type="Proteomes" id="UP000825729">
    <property type="component" value="Unassembled WGS sequence"/>
</dbReference>
<comment type="caution">
    <text evidence="17">The sequence shown here is derived from an EMBL/GenBank/DDBJ whole genome shotgun (WGS) entry which is preliminary data.</text>
</comment>
<comment type="cofactor">
    <cofactor evidence="2">
        <name>Zn(2+)</name>
        <dbReference type="ChEBI" id="CHEBI:29105"/>
    </cofactor>
</comment>
<evidence type="ECO:0000259" key="15">
    <source>
        <dbReference type="PROSITE" id="PS50908"/>
    </source>
</evidence>
<evidence type="ECO:0000256" key="9">
    <source>
        <dbReference type="ARBA" id="ARBA00022771"/>
    </source>
</evidence>
<evidence type="ECO:0000256" key="2">
    <source>
        <dbReference type="ARBA" id="ARBA00001947"/>
    </source>
</evidence>
<comment type="catalytic activity">
    <reaction evidence="1">
        <text>[E2 ubiquitin-conjugating enzyme]-S-ubiquitinyl-L-cysteine + [acceptor protein]-L-lysine = [E2 ubiquitin-conjugating enzyme]-L-cysteine + [acceptor protein]-N(6)-ubiquitinyl-L-lysine.</text>
        <dbReference type="EC" id="2.3.2.31"/>
    </reaction>
</comment>
<comment type="similarity">
    <text evidence="4">Belongs to the RBR family. Ariadne subfamily.</text>
</comment>
<dbReference type="InterPro" id="IPR044066">
    <property type="entry name" value="TRIAD_supradom"/>
</dbReference>
<evidence type="ECO:0000256" key="11">
    <source>
        <dbReference type="ARBA" id="ARBA00022833"/>
    </source>
</evidence>
<dbReference type="SMART" id="SM00591">
    <property type="entry name" value="RWD"/>
    <property type="match status" value="1"/>
</dbReference>
<evidence type="ECO:0000256" key="4">
    <source>
        <dbReference type="ARBA" id="ARBA00005884"/>
    </source>
</evidence>
<evidence type="ECO:0000256" key="1">
    <source>
        <dbReference type="ARBA" id="ARBA00001798"/>
    </source>
</evidence>
<dbReference type="InterPro" id="IPR013083">
    <property type="entry name" value="Znf_RING/FYVE/PHD"/>
</dbReference>
<dbReference type="PROSITE" id="PS51873">
    <property type="entry name" value="TRIAD"/>
    <property type="match status" value="1"/>
</dbReference>
<dbReference type="AlphaFoldDB" id="A0AAV7F035"/>
<dbReference type="SMART" id="SM00647">
    <property type="entry name" value="IBR"/>
    <property type="match status" value="2"/>
</dbReference>
<dbReference type="Pfam" id="PF05773">
    <property type="entry name" value="RWD"/>
    <property type="match status" value="1"/>
</dbReference>
<reference evidence="17 18" key="1">
    <citation type="submission" date="2021-07" db="EMBL/GenBank/DDBJ databases">
        <title>The Aristolochia fimbriata genome: insights into angiosperm evolution, floral development and chemical biosynthesis.</title>
        <authorList>
            <person name="Jiao Y."/>
        </authorList>
    </citation>
    <scope>NUCLEOTIDE SEQUENCE [LARGE SCALE GENOMIC DNA]</scope>
    <source>
        <strain evidence="17">IBCAS-2021</strain>
        <tissue evidence="17">Leaf</tissue>
    </source>
</reference>
<dbReference type="FunFam" id="1.20.120.1750:FF:000029">
    <property type="entry name" value="RBR-type E3 ubiquitin transferase"/>
    <property type="match status" value="1"/>
</dbReference>
<dbReference type="PANTHER" id="PTHR11685">
    <property type="entry name" value="RBR FAMILY RING FINGER AND IBR DOMAIN-CONTAINING"/>
    <property type="match status" value="1"/>
</dbReference>
<dbReference type="InterPro" id="IPR002867">
    <property type="entry name" value="IBR_dom"/>
</dbReference>
<dbReference type="GO" id="GO:0016567">
    <property type="term" value="P:protein ubiquitination"/>
    <property type="evidence" value="ECO:0007669"/>
    <property type="project" value="InterPro"/>
</dbReference>
<dbReference type="InterPro" id="IPR031127">
    <property type="entry name" value="E3_UB_ligase_RBR"/>
</dbReference>